<evidence type="ECO:0000256" key="2">
    <source>
        <dbReference type="SAM" id="SignalP"/>
    </source>
</evidence>
<evidence type="ECO:0000256" key="1">
    <source>
        <dbReference type="SAM" id="Phobius"/>
    </source>
</evidence>
<keyword evidence="1" id="KW-0812">Transmembrane</keyword>
<evidence type="ECO:0000313" key="3">
    <source>
        <dbReference type="EMBL" id="KAJ7724125.1"/>
    </source>
</evidence>
<comment type="caution">
    <text evidence="3">The sequence shown here is derived from an EMBL/GenBank/DDBJ whole genome shotgun (WGS) entry which is preliminary data.</text>
</comment>
<feature type="signal peptide" evidence="2">
    <location>
        <begin position="1"/>
        <end position="20"/>
    </location>
</feature>
<feature type="transmembrane region" description="Helical" evidence="1">
    <location>
        <begin position="25"/>
        <end position="44"/>
    </location>
</feature>
<name>A0AAD7HML6_9AGAR</name>
<reference evidence="3" key="1">
    <citation type="submission" date="2023-03" db="EMBL/GenBank/DDBJ databases">
        <title>Massive genome expansion in bonnet fungi (Mycena s.s.) driven by repeated elements and novel gene families across ecological guilds.</title>
        <authorList>
            <consortium name="Lawrence Berkeley National Laboratory"/>
            <person name="Harder C.B."/>
            <person name="Miyauchi S."/>
            <person name="Viragh M."/>
            <person name="Kuo A."/>
            <person name="Thoen E."/>
            <person name="Andreopoulos B."/>
            <person name="Lu D."/>
            <person name="Skrede I."/>
            <person name="Drula E."/>
            <person name="Henrissat B."/>
            <person name="Morin E."/>
            <person name="Kohler A."/>
            <person name="Barry K."/>
            <person name="LaButti K."/>
            <person name="Morin E."/>
            <person name="Salamov A."/>
            <person name="Lipzen A."/>
            <person name="Mereny Z."/>
            <person name="Hegedus B."/>
            <person name="Baldrian P."/>
            <person name="Stursova M."/>
            <person name="Weitz H."/>
            <person name="Taylor A."/>
            <person name="Grigoriev I.V."/>
            <person name="Nagy L.G."/>
            <person name="Martin F."/>
            <person name="Kauserud H."/>
        </authorList>
    </citation>
    <scope>NUCLEOTIDE SEQUENCE</scope>
    <source>
        <strain evidence="3">CBHHK182m</strain>
    </source>
</reference>
<evidence type="ECO:0000313" key="4">
    <source>
        <dbReference type="Proteomes" id="UP001215598"/>
    </source>
</evidence>
<keyword evidence="4" id="KW-1185">Reference proteome</keyword>
<keyword evidence="1" id="KW-0472">Membrane</keyword>
<protein>
    <submittedName>
        <fullName evidence="3">Uncharacterized protein</fullName>
    </submittedName>
</protein>
<dbReference type="AlphaFoldDB" id="A0AAD7HML6"/>
<accession>A0AAD7HML6</accession>
<feature type="chain" id="PRO_5042179533" evidence="2">
    <location>
        <begin position="21"/>
        <end position="386"/>
    </location>
</feature>
<dbReference type="Proteomes" id="UP001215598">
    <property type="component" value="Unassembled WGS sequence"/>
</dbReference>
<organism evidence="3 4">
    <name type="scientific">Mycena metata</name>
    <dbReference type="NCBI Taxonomy" id="1033252"/>
    <lineage>
        <taxon>Eukaryota</taxon>
        <taxon>Fungi</taxon>
        <taxon>Dikarya</taxon>
        <taxon>Basidiomycota</taxon>
        <taxon>Agaricomycotina</taxon>
        <taxon>Agaricomycetes</taxon>
        <taxon>Agaricomycetidae</taxon>
        <taxon>Agaricales</taxon>
        <taxon>Marasmiineae</taxon>
        <taxon>Mycenaceae</taxon>
        <taxon>Mycena</taxon>
    </lineage>
</organism>
<gene>
    <name evidence="3" type="ORF">B0H16DRAFT_328735</name>
</gene>
<proteinExistence type="predicted"/>
<keyword evidence="2" id="KW-0732">Signal</keyword>
<sequence length="386" mass="44256">MMGGCATIFLFIILAHPMDTARIPWIACIVIHWLLFSLDGFYFIEIARYRAEKTVLTWLESKLSRDSIPAGGRPALKAKLFNFWSGLWQSLRRGQGAIVLSDDDDPPIEPSVPFTVPTQLYDDVFDWLRLTGDPSTRKVLWITVDRHKINTCVSDTIEFLSAVDKTISVDASRARSIFWPLLCGLGVAWPEFKQQLAWSLVECGFDYTEEGPLHRLLFRPLEEIWKIDHRNSGGDYESQQPEEIPLVVIHSIRDLAQARELCDIMEDVILKKSLNIIAISTRELRKFSWGQRYKMEHSHTLSLSETGTVINSGKLPWFHKNLFLLVLEGIFRSPKEVYERLSIELYGPAASSLFERPELSDPSTLTVFHLLHKAAEDRKQILKICQ</sequence>
<keyword evidence="1" id="KW-1133">Transmembrane helix</keyword>
<dbReference type="EMBL" id="JARKIB010000205">
    <property type="protein sequence ID" value="KAJ7724125.1"/>
    <property type="molecule type" value="Genomic_DNA"/>
</dbReference>